<dbReference type="GO" id="GO:0072659">
    <property type="term" value="P:protein localization to plasma membrane"/>
    <property type="evidence" value="ECO:0007669"/>
    <property type="project" value="InterPro"/>
</dbReference>
<evidence type="ECO:0000256" key="11">
    <source>
        <dbReference type="ARBA" id="ARBA00022989"/>
    </source>
</evidence>
<dbReference type="InterPro" id="IPR011011">
    <property type="entry name" value="Znf_FYVE_PHD"/>
</dbReference>
<evidence type="ECO:0000256" key="6">
    <source>
        <dbReference type="ARBA" id="ARBA00022723"/>
    </source>
</evidence>
<dbReference type="PANTHER" id="PTHR14543:SF1">
    <property type="entry name" value="PROTRUDIN"/>
    <property type="match status" value="1"/>
</dbReference>
<dbReference type="Pfam" id="PF01363">
    <property type="entry name" value="FYVE"/>
    <property type="match status" value="1"/>
</dbReference>
<sequence length="405" mass="44452">MQAGVTASPEGLSNGGDRVDPSQLSPRDAGTVEVSDLSSPKPLTFDLLNMVVSFKRMVIFLEPVNDVMELVKFLLGWRMPLCSLFCCVVLNVLFLTLNEVAWFSLCLLGISTPAALGYFRECRRGSASETALRRKQHHAVQRRDLQTVRLSRQEALLEVKGLLKQLDDILTQTCLSAESVYKVLYWESHIASSMFYGSLLVLLCLLYTAPTGWTLVVVNSALFLWNRDFRRVILEKRDLLQQGCLKPAEEAESPEPEQPGLGDHTPTPNSMEDFSPGSVEEAEEAEPDDDFKDAIEESPASLAEAPPEDDDVPAGAPEYDSTSDNGLLSRNEPIRSKVSKLTERLRKLNSGANNAGNCSSCNAVFSVLKKRRNCSSCGNSFCSRCCSFKVLKSTMGATGEAGGIH</sequence>
<feature type="transmembrane region" description="Helical" evidence="15">
    <location>
        <begin position="100"/>
        <end position="119"/>
    </location>
</feature>
<feature type="transmembrane region" description="Helical" evidence="15">
    <location>
        <begin position="199"/>
        <end position="225"/>
    </location>
</feature>
<dbReference type="AlphaFoldDB" id="A0A3B3T3W8"/>
<evidence type="ECO:0000259" key="16">
    <source>
        <dbReference type="Pfam" id="PF01363"/>
    </source>
</evidence>
<keyword evidence="5 15" id="KW-0812">Transmembrane</keyword>
<feature type="region of interest" description="Disordered" evidence="14">
    <location>
        <begin position="247"/>
        <end position="335"/>
    </location>
</feature>
<dbReference type="GO" id="GO:0045773">
    <property type="term" value="P:positive regulation of axon extension"/>
    <property type="evidence" value="ECO:0007669"/>
    <property type="project" value="TreeGrafter"/>
</dbReference>
<feature type="region of interest" description="Disordered" evidence="14">
    <location>
        <begin position="1"/>
        <end position="38"/>
    </location>
</feature>
<evidence type="ECO:0000256" key="14">
    <source>
        <dbReference type="SAM" id="MobiDB-lite"/>
    </source>
</evidence>
<evidence type="ECO:0000256" key="2">
    <source>
        <dbReference type="ARBA" id="ARBA00004460"/>
    </source>
</evidence>
<reference evidence="17" key="2">
    <citation type="submission" date="2025-09" db="UniProtKB">
        <authorList>
            <consortium name="Ensembl"/>
        </authorList>
    </citation>
    <scope>IDENTIFICATION</scope>
</reference>
<keyword evidence="6" id="KW-0479">Metal-binding</keyword>
<evidence type="ECO:0000256" key="9">
    <source>
        <dbReference type="ARBA" id="ARBA00022824"/>
    </source>
</evidence>
<accession>A0A3B3T3W8</accession>
<dbReference type="GO" id="GO:0016192">
    <property type="term" value="P:vesicle-mediated transport"/>
    <property type="evidence" value="ECO:0007669"/>
    <property type="project" value="InterPro"/>
</dbReference>
<keyword evidence="18" id="KW-1185">Reference proteome</keyword>
<evidence type="ECO:0000256" key="10">
    <source>
        <dbReference type="ARBA" id="ARBA00022833"/>
    </source>
</evidence>
<evidence type="ECO:0000256" key="12">
    <source>
        <dbReference type="ARBA" id="ARBA00023136"/>
    </source>
</evidence>
<dbReference type="GO" id="GO:0008270">
    <property type="term" value="F:zinc ion binding"/>
    <property type="evidence" value="ECO:0007669"/>
    <property type="project" value="UniProtKB-KW"/>
</dbReference>
<evidence type="ECO:0000256" key="1">
    <source>
        <dbReference type="ARBA" id="ARBA00004195"/>
    </source>
</evidence>
<dbReference type="STRING" id="1676925.ENSPKIP00000037812"/>
<keyword evidence="8" id="KW-0863">Zinc-finger</keyword>
<dbReference type="Proteomes" id="UP000261540">
    <property type="component" value="Unplaced"/>
</dbReference>
<reference evidence="17" key="1">
    <citation type="submission" date="2025-08" db="UniProtKB">
        <authorList>
            <consortium name="Ensembl"/>
        </authorList>
    </citation>
    <scope>IDENTIFICATION</scope>
</reference>
<dbReference type="PANTHER" id="PTHR14543">
    <property type="entry name" value="PROTRUDIN"/>
    <property type="match status" value="1"/>
</dbReference>
<evidence type="ECO:0000256" key="15">
    <source>
        <dbReference type="SAM" id="Phobius"/>
    </source>
</evidence>
<dbReference type="InterPro" id="IPR000306">
    <property type="entry name" value="Znf_FYVE"/>
</dbReference>
<name>A0A3B3T3W8_9TELE</name>
<dbReference type="GO" id="GO:0071787">
    <property type="term" value="P:endoplasmic reticulum tubular network formation"/>
    <property type="evidence" value="ECO:0007669"/>
    <property type="project" value="InterPro"/>
</dbReference>
<evidence type="ECO:0000256" key="5">
    <source>
        <dbReference type="ARBA" id="ARBA00022692"/>
    </source>
</evidence>
<evidence type="ECO:0000256" key="7">
    <source>
        <dbReference type="ARBA" id="ARBA00022753"/>
    </source>
</evidence>
<evidence type="ECO:0000256" key="8">
    <source>
        <dbReference type="ARBA" id="ARBA00022771"/>
    </source>
</evidence>
<comment type="subcellular location">
    <subcellularLocation>
        <location evidence="2">Cell projection</location>
        <location evidence="2">Growth cone membrane</location>
        <topology evidence="2">Multi-pass membrane protein</topology>
    </subcellularLocation>
    <subcellularLocation>
        <location evidence="3">Endoplasmic reticulum membrane</location>
        <topology evidence="3">Multi-pass membrane protein</topology>
    </subcellularLocation>
    <subcellularLocation>
        <location evidence="1">Recycling endosome membrane</location>
        <topology evidence="1">Multi-pass membrane protein</topology>
    </subcellularLocation>
</comment>
<evidence type="ECO:0000256" key="13">
    <source>
        <dbReference type="ARBA" id="ARBA00032025"/>
    </source>
</evidence>
<organism evidence="17 18">
    <name type="scientific">Paramormyrops kingsleyae</name>
    <dbReference type="NCBI Taxonomy" id="1676925"/>
    <lineage>
        <taxon>Eukaryota</taxon>
        <taxon>Metazoa</taxon>
        <taxon>Chordata</taxon>
        <taxon>Craniata</taxon>
        <taxon>Vertebrata</taxon>
        <taxon>Euteleostomi</taxon>
        <taxon>Actinopterygii</taxon>
        <taxon>Neopterygii</taxon>
        <taxon>Teleostei</taxon>
        <taxon>Osteoglossocephala</taxon>
        <taxon>Osteoglossomorpha</taxon>
        <taxon>Osteoglossiformes</taxon>
        <taxon>Mormyridae</taxon>
        <taxon>Paramormyrops</taxon>
    </lineage>
</organism>
<evidence type="ECO:0000256" key="3">
    <source>
        <dbReference type="ARBA" id="ARBA00004477"/>
    </source>
</evidence>
<dbReference type="GeneTree" id="ENSGT00390000013298"/>
<dbReference type="GO" id="GO:0007409">
    <property type="term" value="P:axonogenesis"/>
    <property type="evidence" value="ECO:0007669"/>
    <property type="project" value="Ensembl"/>
</dbReference>
<dbReference type="GO" id="GO:0055038">
    <property type="term" value="C:recycling endosome membrane"/>
    <property type="evidence" value="ECO:0007669"/>
    <property type="project" value="UniProtKB-SubCell"/>
</dbReference>
<feature type="domain" description="FYVE zinc finger" evidence="16">
    <location>
        <begin position="353"/>
        <end position="392"/>
    </location>
</feature>
<dbReference type="InterPro" id="IPR042405">
    <property type="entry name" value="Protrudin"/>
</dbReference>
<keyword evidence="9" id="KW-0256">Endoplasmic reticulum</keyword>
<feature type="compositionally biased region" description="Acidic residues" evidence="14">
    <location>
        <begin position="280"/>
        <end position="291"/>
    </location>
</feature>
<feature type="transmembrane region" description="Helical" evidence="15">
    <location>
        <begin position="75"/>
        <end position="94"/>
    </location>
</feature>
<dbReference type="GO" id="GO:0048011">
    <property type="term" value="P:neurotrophin TRK receptor signaling pathway"/>
    <property type="evidence" value="ECO:0007669"/>
    <property type="project" value="TreeGrafter"/>
</dbReference>
<dbReference type="SUPFAM" id="SSF57903">
    <property type="entry name" value="FYVE/PHD zinc finger"/>
    <property type="match status" value="1"/>
</dbReference>
<proteinExistence type="predicted"/>
<keyword evidence="12 15" id="KW-0472">Membrane</keyword>
<dbReference type="GO" id="GO:0005789">
    <property type="term" value="C:endoplasmic reticulum membrane"/>
    <property type="evidence" value="ECO:0007669"/>
    <property type="project" value="UniProtKB-SubCell"/>
</dbReference>
<dbReference type="Gene3D" id="3.30.40.10">
    <property type="entry name" value="Zinc/RING finger domain, C3HC4 (zinc finger)"/>
    <property type="match status" value="1"/>
</dbReference>
<evidence type="ECO:0000313" key="18">
    <source>
        <dbReference type="Proteomes" id="UP000261540"/>
    </source>
</evidence>
<dbReference type="GO" id="GO:0032584">
    <property type="term" value="C:growth cone membrane"/>
    <property type="evidence" value="ECO:0007669"/>
    <property type="project" value="UniProtKB-SubCell"/>
</dbReference>
<dbReference type="InterPro" id="IPR013083">
    <property type="entry name" value="Znf_RING/FYVE/PHD"/>
</dbReference>
<evidence type="ECO:0000313" key="17">
    <source>
        <dbReference type="Ensembl" id="ENSPKIP00000037812.1"/>
    </source>
</evidence>
<keyword evidence="10" id="KW-0862">Zinc</keyword>
<dbReference type="GO" id="GO:0071782">
    <property type="term" value="C:endoplasmic reticulum tubular network"/>
    <property type="evidence" value="ECO:0007669"/>
    <property type="project" value="TreeGrafter"/>
</dbReference>
<keyword evidence="7" id="KW-0967">Endosome</keyword>
<dbReference type="Ensembl" id="ENSPKIT00000018789.1">
    <property type="protein sequence ID" value="ENSPKIP00000037812.1"/>
    <property type="gene ID" value="ENSPKIG00000015847.1"/>
</dbReference>
<protein>
    <recommendedName>
        <fullName evidence="4">Protrudin</fullName>
    </recommendedName>
    <alternativeName>
        <fullName evidence="13">Zinc finger FYVE domain-containing protein 27</fullName>
    </alternativeName>
</protein>
<keyword evidence="11 15" id="KW-1133">Transmembrane helix</keyword>
<evidence type="ECO:0000256" key="4">
    <source>
        <dbReference type="ARBA" id="ARBA00015523"/>
    </source>
</evidence>